<evidence type="ECO:0000256" key="3">
    <source>
        <dbReference type="ARBA" id="ARBA00023125"/>
    </source>
</evidence>
<dbReference type="RefSeq" id="WP_124935299.1">
    <property type="nucleotide sequence ID" value="NZ_RJVQ01000001.1"/>
</dbReference>
<dbReference type="EMBL" id="RJVQ01000001">
    <property type="protein sequence ID" value="RQW64650.1"/>
    <property type="molecule type" value="Genomic_DNA"/>
</dbReference>
<dbReference type="AlphaFoldDB" id="A0A3N9TK85"/>
<evidence type="ECO:0000259" key="5">
    <source>
        <dbReference type="PROSITE" id="PS50931"/>
    </source>
</evidence>
<keyword evidence="2" id="KW-0805">Transcription regulation</keyword>
<dbReference type="GO" id="GO:0043565">
    <property type="term" value="F:sequence-specific DNA binding"/>
    <property type="evidence" value="ECO:0007669"/>
    <property type="project" value="TreeGrafter"/>
</dbReference>
<keyword evidence="4" id="KW-0804">Transcription</keyword>
<dbReference type="PROSITE" id="PS50931">
    <property type="entry name" value="HTH_LYSR"/>
    <property type="match status" value="1"/>
</dbReference>
<keyword evidence="3" id="KW-0238">DNA-binding</keyword>
<dbReference type="Pfam" id="PF03466">
    <property type="entry name" value="LysR_substrate"/>
    <property type="match status" value="1"/>
</dbReference>
<dbReference type="PRINTS" id="PR00039">
    <property type="entry name" value="HTHLYSR"/>
</dbReference>
<dbReference type="GO" id="GO:0003700">
    <property type="term" value="F:DNA-binding transcription factor activity"/>
    <property type="evidence" value="ECO:0007669"/>
    <property type="project" value="InterPro"/>
</dbReference>
<comment type="similarity">
    <text evidence="1">Belongs to the LysR transcriptional regulatory family.</text>
</comment>
<name>A0A3N9TK85_9VIBR</name>
<keyword evidence="7" id="KW-1185">Reference proteome</keyword>
<gene>
    <name evidence="6" type="ORF">EES38_00970</name>
</gene>
<dbReference type="Gene3D" id="1.10.10.10">
    <property type="entry name" value="Winged helix-like DNA-binding domain superfamily/Winged helix DNA-binding domain"/>
    <property type="match status" value="1"/>
</dbReference>
<evidence type="ECO:0000256" key="2">
    <source>
        <dbReference type="ARBA" id="ARBA00023015"/>
    </source>
</evidence>
<dbReference type="PANTHER" id="PTHR30537:SF1">
    <property type="entry name" value="HTH-TYPE TRANSCRIPTIONAL REGULATOR PGRR"/>
    <property type="match status" value="1"/>
</dbReference>
<sequence length="302" mass="34599">MKNIPDIQQIEILILIVRHGSFRKAAKELNLSPPSLTSSINNLEEKLGIRVLNRSTRSLSLTKAGRIFLEEITPIFYSYKEAIDNLNIHREKPSGLVKFNLPKIVLDLFFESYFLNFKIDNPDIELELHTTDKKINIIDEGFDAGIRYHSDIPKDMVAIPIGEKPSLIPVCSPSYLREYGSPTTPEDLINFRCINRCFPSGQLYKWEFKDKDNNLININVSGDLTLDSDLAMIKSAEAGIGIAFVYESLVGDKIKNNSLVRLLPEYNYPCDNFCLYYPTRKYIPTPLKSLINWILTKNKNYQ</sequence>
<feature type="domain" description="HTH lysR-type" evidence="5">
    <location>
        <begin position="5"/>
        <end position="62"/>
    </location>
</feature>
<accession>A0A3N9TK85</accession>
<dbReference type="InterPro" id="IPR036390">
    <property type="entry name" value="WH_DNA-bd_sf"/>
</dbReference>
<dbReference type="GO" id="GO:0006351">
    <property type="term" value="P:DNA-templated transcription"/>
    <property type="evidence" value="ECO:0007669"/>
    <property type="project" value="TreeGrafter"/>
</dbReference>
<dbReference type="InterPro" id="IPR005119">
    <property type="entry name" value="LysR_subst-bd"/>
</dbReference>
<dbReference type="Gene3D" id="3.40.190.290">
    <property type="match status" value="1"/>
</dbReference>
<dbReference type="SUPFAM" id="SSF53850">
    <property type="entry name" value="Periplasmic binding protein-like II"/>
    <property type="match status" value="1"/>
</dbReference>
<proteinExistence type="inferred from homology"/>
<dbReference type="Pfam" id="PF00126">
    <property type="entry name" value="HTH_1"/>
    <property type="match status" value="1"/>
</dbReference>
<evidence type="ECO:0000313" key="6">
    <source>
        <dbReference type="EMBL" id="RQW64650.1"/>
    </source>
</evidence>
<dbReference type="Proteomes" id="UP000281112">
    <property type="component" value="Unassembled WGS sequence"/>
</dbReference>
<dbReference type="InterPro" id="IPR058163">
    <property type="entry name" value="LysR-type_TF_proteobact-type"/>
</dbReference>
<dbReference type="FunFam" id="1.10.10.10:FF:000001">
    <property type="entry name" value="LysR family transcriptional regulator"/>
    <property type="match status" value="1"/>
</dbReference>
<comment type="caution">
    <text evidence="6">The sequence shown here is derived from an EMBL/GenBank/DDBJ whole genome shotgun (WGS) entry which is preliminary data.</text>
</comment>
<dbReference type="SUPFAM" id="SSF46785">
    <property type="entry name" value="Winged helix' DNA-binding domain"/>
    <property type="match status" value="1"/>
</dbReference>
<protein>
    <submittedName>
        <fullName evidence="6">LysR family transcriptional regulator</fullName>
    </submittedName>
</protein>
<evidence type="ECO:0000313" key="7">
    <source>
        <dbReference type="Proteomes" id="UP000281112"/>
    </source>
</evidence>
<dbReference type="InterPro" id="IPR036388">
    <property type="entry name" value="WH-like_DNA-bd_sf"/>
</dbReference>
<evidence type="ECO:0000256" key="1">
    <source>
        <dbReference type="ARBA" id="ARBA00009437"/>
    </source>
</evidence>
<dbReference type="InterPro" id="IPR000847">
    <property type="entry name" value="LysR_HTH_N"/>
</dbReference>
<dbReference type="OrthoDB" id="9786526at2"/>
<reference evidence="6 7" key="1">
    <citation type="submission" date="2018-11" db="EMBL/GenBank/DDBJ databases">
        <title>Vibrio LJC006 sp. nov., isolated from seawater during the bloom of the enteromorpha.</title>
        <authorList>
            <person name="Liang J."/>
        </authorList>
    </citation>
    <scope>NUCLEOTIDE SEQUENCE [LARGE SCALE GENOMIC DNA]</scope>
    <source>
        <strain evidence="6 7">LJC006</strain>
    </source>
</reference>
<dbReference type="PANTHER" id="PTHR30537">
    <property type="entry name" value="HTH-TYPE TRANSCRIPTIONAL REGULATOR"/>
    <property type="match status" value="1"/>
</dbReference>
<evidence type="ECO:0000256" key="4">
    <source>
        <dbReference type="ARBA" id="ARBA00023163"/>
    </source>
</evidence>
<organism evidence="6 7">
    <name type="scientific">Vibrio viridaestus</name>
    <dbReference type="NCBI Taxonomy" id="2487322"/>
    <lineage>
        <taxon>Bacteria</taxon>
        <taxon>Pseudomonadati</taxon>
        <taxon>Pseudomonadota</taxon>
        <taxon>Gammaproteobacteria</taxon>
        <taxon>Vibrionales</taxon>
        <taxon>Vibrionaceae</taxon>
        <taxon>Vibrio</taxon>
    </lineage>
</organism>